<name>A0A0R1MJG9_9LACO</name>
<protein>
    <submittedName>
        <fullName evidence="1">Uncharacterized protein</fullName>
    </submittedName>
</protein>
<dbReference type="AlphaFoldDB" id="A0A0R1MJG9"/>
<gene>
    <name evidence="1" type="ORF">FD09_GL001694</name>
</gene>
<dbReference type="Proteomes" id="UP000051330">
    <property type="component" value="Unassembled WGS sequence"/>
</dbReference>
<keyword evidence="2" id="KW-1185">Reference proteome</keyword>
<reference evidence="1 2" key="1">
    <citation type="journal article" date="2015" name="Genome Announc.">
        <title>Expanding the biotechnology potential of lactobacilli through comparative genomics of 213 strains and associated genera.</title>
        <authorList>
            <person name="Sun Z."/>
            <person name="Harris H.M."/>
            <person name="McCann A."/>
            <person name="Guo C."/>
            <person name="Argimon S."/>
            <person name="Zhang W."/>
            <person name="Yang X."/>
            <person name="Jeffery I.B."/>
            <person name="Cooney J.C."/>
            <person name="Kagawa T.F."/>
            <person name="Liu W."/>
            <person name="Song Y."/>
            <person name="Salvetti E."/>
            <person name="Wrobel A."/>
            <person name="Rasinkangas P."/>
            <person name="Parkhill J."/>
            <person name="Rea M.C."/>
            <person name="O'Sullivan O."/>
            <person name="Ritari J."/>
            <person name="Douillard F.P."/>
            <person name="Paul Ross R."/>
            <person name="Yang R."/>
            <person name="Briner A.E."/>
            <person name="Felis G.E."/>
            <person name="de Vos W.M."/>
            <person name="Barrangou R."/>
            <person name="Klaenhammer T.R."/>
            <person name="Caufield P.W."/>
            <person name="Cui Y."/>
            <person name="Zhang H."/>
            <person name="O'Toole P.W."/>
        </authorList>
    </citation>
    <scope>NUCLEOTIDE SEQUENCE [LARGE SCALE GENOMIC DNA]</scope>
    <source>
        <strain evidence="1 2">DSM 12744</strain>
    </source>
</reference>
<proteinExistence type="predicted"/>
<dbReference type="PATRIC" id="fig|1423792.3.peg.1718"/>
<accession>A0A0R1MJG9</accession>
<dbReference type="RefSeq" id="WP_057822508.1">
    <property type="nucleotide sequence ID" value="NZ_AZEC01000027.1"/>
</dbReference>
<comment type="caution">
    <text evidence="1">The sequence shown here is derived from an EMBL/GenBank/DDBJ whole genome shotgun (WGS) entry which is preliminary data.</text>
</comment>
<organism evidence="1 2">
    <name type="scientific">Schleiferilactobacillus perolens DSM 12744</name>
    <dbReference type="NCBI Taxonomy" id="1423792"/>
    <lineage>
        <taxon>Bacteria</taxon>
        <taxon>Bacillati</taxon>
        <taxon>Bacillota</taxon>
        <taxon>Bacilli</taxon>
        <taxon>Lactobacillales</taxon>
        <taxon>Lactobacillaceae</taxon>
        <taxon>Schleiferilactobacillus</taxon>
    </lineage>
</organism>
<dbReference type="STRING" id="1423792.FD09_GL001694"/>
<dbReference type="OrthoDB" id="2313135at2"/>
<sequence>MTQRIPVRIVSIQGNTIYGVEEDGHVTQVFLTSQQQADPLYLRILRRIQNSRLWLAMNPNHQLVDEGWL</sequence>
<dbReference type="EMBL" id="AZEC01000027">
    <property type="protein sequence ID" value="KRL08070.1"/>
    <property type="molecule type" value="Genomic_DNA"/>
</dbReference>
<evidence type="ECO:0000313" key="2">
    <source>
        <dbReference type="Proteomes" id="UP000051330"/>
    </source>
</evidence>
<evidence type="ECO:0000313" key="1">
    <source>
        <dbReference type="EMBL" id="KRL08070.1"/>
    </source>
</evidence>